<dbReference type="GO" id="GO:0005737">
    <property type="term" value="C:cytoplasm"/>
    <property type="evidence" value="ECO:0007669"/>
    <property type="project" value="TreeGrafter"/>
</dbReference>
<evidence type="ECO:0000313" key="8">
    <source>
        <dbReference type="Proteomes" id="UP000321567"/>
    </source>
</evidence>
<feature type="domain" description="RNA-binding protein AU-1/Ribonuclease E/G" evidence="6">
    <location>
        <begin position="121"/>
        <end position="381"/>
    </location>
</feature>
<dbReference type="AlphaFoldDB" id="A0A512H9U6"/>
<proteinExistence type="predicted"/>
<keyword evidence="2" id="KW-0479">Metal-binding</keyword>
<keyword evidence="3" id="KW-0378">Hydrolase</keyword>
<keyword evidence="5" id="KW-0694">RNA-binding</keyword>
<dbReference type="InterPro" id="IPR012340">
    <property type="entry name" value="NA-bd_OB-fold"/>
</dbReference>
<sequence length="469" mass="47988">MKPWPCWRATAIAAEDSFTVLVSEAPGETRWALLDARETVLEVVHQRAHRPEAGACLAGRVGKRLPGHRAAFVDVGVGPAGLLDAADTPEGLPPEGRLVLVQITRPAVGDKGPKLSAKIALPGPFLVYTPHAPGIGLGARVGKTATREALRARLAALIEPHEGVIARTSAGAAEVTESHLACDLAQARAAWNALEEAFAAASRPGLLRPAPPPLDAWLTGPGGRAARVVVEGGTRLAEVRAHLAAHHPDWCGVLERHSDPLQALFEAFGVEAALEEALTPGVAVPGGGRVIVAETAAVSAIDVDAGGRDRNAVARAAVAVIAHQIRLRGLAGQIVIDFPRGGGGPDPALIAALGGALALDPAGPRVLGATRGGLVEVNRPRRRAPLSEVLLDPQAPASLTPEAGVLGALRHIAQGRPGQRAHLEVGPRGAGLLNGPLAAALAEAQARLGAPVTVSLRAGADESVSLTFA</sequence>
<evidence type="ECO:0000313" key="7">
    <source>
        <dbReference type="EMBL" id="GEO82221.1"/>
    </source>
</evidence>
<dbReference type="Proteomes" id="UP000321567">
    <property type="component" value="Unassembled WGS sequence"/>
</dbReference>
<dbReference type="EMBL" id="BJZO01000066">
    <property type="protein sequence ID" value="GEO82221.1"/>
    <property type="molecule type" value="Genomic_DNA"/>
</dbReference>
<dbReference type="InterPro" id="IPR004659">
    <property type="entry name" value="RNase_E/G"/>
</dbReference>
<dbReference type="GO" id="GO:0016787">
    <property type="term" value="F:hydrolase activity"/>
    <property type="evidence" value="ECO:0007669"/>
    <property type="project" value="UniProtKB-KW"/>
</dbReference>
<dbReference type="SUPFAM" id="SSF50249">
    <property type="entry name" value="Nucleic acid-binding proteins"/>
    <property type="match status" value="1"/>
</dbReference>
<dbReference type="InterPro" id="IPR019307">
    <property type="entry name" value="RNA-bd_AU-1/RNase_E/G"/>
</dbReference>
<organism evidence="7 8">
    <name type="scientific">Pararhodospirillum oryzae</name>
    <dbReference type="NCBI Taxonomy" id="478448"/>
    <lineage>
        <taxon>Bacteria</taxon>
        <taxon>Pseudomonadati</taxon>
        <taxon>Pseudomonadota</taxon>
        <taxon>Alphaproteobacteria</taxon>
        <taxon>Rhodospirillales</taxon>
        <taxon>Rhodospirillaceae</taxon>
        <taxon>Pararhodospirillum</taxon>
    </lineage>
</organism>
<comment type="caution">
    <text evidence="7">The sequence shown here is derived from an EMBL/GenBank/DDBJ whole genome shotgun (WGS) entry which is preliminary data.</text>
</comment>
<evidence type="ECO:0000256" key="3">
    <source>
        <dbReference type="ARBA" id="ARBA00022801"/>
    </source>
</evidence>
<protein>
    <submittedName>
        <fullName evidence="7">Ribonuclease G</fullName>
    </submittedName>
</protein>
<reference evidence="7 8" key="1">
    <citation type="submission" date="2019-07" db="EMBL/GenBank/DDBJ databases">
        <title>Whole genome shotgun sequence of Rhodospirillum oryzae NBRC 107573.</title>
        <authorList>
            <person name="Hosoyama A."/>
            <person name="Uohara A."/>
            <person name="Ohji S."/>
            <person name="Ichikawa N."/>
        </authorList>
    </citation>
    <scope>NUCLEOTIDE SEQUENCE [LARGE SCALE GENOMIC DNA]</scope>
    <source>
        <strain evidence="7 8">NBRC 107573</strain>
    </source>
</reference>
<name>A0A512H9U6_9PROT</name>
<evidence type="ECO:0000259" key="6">
    <source>
        <dbReference type="Pfam" id="PF10150"/>
    </source>
</evidence>
<evidence type="ECO:0000256" key="1">
    <source>
        <dbReference type="ARBA" id="ARBA00001946"/>
    </source>
</evidence>
<gene>
    <name evidence="7" type="ORF">ROR02_23520</name>
</gene>
<dbReference type="RefSeq" id="WP_170245089.1">
    <property type="nucleotide sequence ID" value="NZ_BJZO01000066.1"/>
</dbReference>
<dbReference type="GO" id="GO:0003723">
    <property type="term" value="F:RNA binding"/>
    <property type="evidence" value="ECO:0007669"/>
    <property type="project" value="UniProtKB-KW"/>
</dbReference>
<dbReference type="Pfam" id="PF10150">
    <property type="entry name" value="RNase_E_G"/>
    <property type="match status" value="1"/>
</dbReference>
<accession>A0A512H9U6</accession>
<keyword evidence="4" id="KW-0460">Magnesium</keyword>
<dbReference type="PANTHER" id="PTHR30001">
    <property type="entry name" value="RIBONUCLEASE"/>
    <property type="match status" value="1"/>
</dbReference>
<dbReference type="GO" id="GO:0004540">
    <property type="term" value="F:RNA nuclease activity"/>
    <property type="evidence" value="ECO:0007669"/>
    <property type="project" value="InterPro"/>
</dbReference>
<keyword evidence="8" id="KW-1185">Reference proteome</keyword>
<evidence type="ECO:0000256" key="5">
    <source>
        <dbReference type="ARBA" id="ARBA00022884"/>
    </source>
</evidence>
<dbReference type="GO" id="GO:0046872">
    <property type="term" value="F:metal ion binding"/>
    <property type="evidence" value="ECO:0007669"/>
    <property type="project" value="UniProtKB-KW"/>
</dbReference>
<dbReference type="PANTHER" id="PTHR30001:SF0">
    <property type="entry name" value="RIBONUCLEASE G"/>
    <property type="match status" value="1"/>
</dbReference>
<evidence type="ECO:0000256" key="2">
    <source>
        <dbReference type="ARBA" id="ARBA00022723"/>
    </source>
</evidence>
<evidence type="ECO:0000256" key="4">
    <source>
        <dbReference type="ARBA" id="ARBA00022842"/>
    </source>
</evidence>
<dbReference type="Gene3D" id="2.40.50.140">
    <property type="entry name" value="Nucleic acid-binding proteins"/>
    <property type="match status" value="1"/>
</dbReference>
<dbReference type="GO" id="GO:0006364">
    <property type="term" value="P:rRNA processing"/>
    <property type="evidence" value="ECO:0007669"/>
    <property type="project" value="TreeGrafter"/>
</dbReference>
<comment type="cofactor">
    <cofactor evidence="1">
        <name>Mg(2+)</name>
        <dbReference type="ChEBI" id="CHEBI:18420"/>
    </cofactor>
</comment>